<keyword evidence="5" id="KW-1185">Reference proteome</keyword>
<accession>A0A853EUJ5</accession>
<dbReference type="AlphaFoldDB" id="A0A853EUJ5"/>
<dbReference type="InterPro" id="IPR007621">
    <property type="entry name" value="TPM_dom"/>
</dbReference>
<name>A0A853EUJ5_9MICO</name>
<reference evidence="4 5" key="1">
    <citation type="submission" date="2020-07" db="EMBL/GenBank/DDBJ databases">
        <title>MOT database genomes.</title>
        <authorList>
            <person name="Joseph S."/>
            <person name="Aduse-Opoku J."/>
            <person name="Hashim A."/>
            <person name="Wade W."/>
            <person name="Curtis M."/>
        </authorList>
    </citation>
    <scope>NUCLEOTIDE SEQUENCE [LARGE SCALE GENOMIC DNA]</scope>
    <source>
        <strain evidence="4 5">DSM 100099</strain>
    </source>
</reference>
<dbReference type="RefSeq" id="WP_179913720.1">
    <property type="nucleotide sequence ID" value="NZ_JACBYE010000030.1"/>
</dbReference>
<comment type="caution">
    <text evidence="4">The sequence shown here is derived from an EMBL/GenBank/DDBJ whole genome shotgun (WGS) entry which is preliminary data.</text>
</comment>
<protein>
    <submittedName>
        <fullName evidence="4">TPM domain-containing protein</fullName>
    </submittedName>
</protein>
<evidence type="ECO:0000313" key="5">
    <source>
        <dbReference type="Proteomes" id="UP000561011"/>
    </source>
</evidence>
<dbReference type="Proteomes" id="UP000561011">
    <property type="component" value="Unassembled WGS sequence"/>
</dbReference>
<dbReference type="EMBL" id="JACBYE010000030">
    <property type="protein sequence ID" value="NYS94275.1"/>
    <property type="molecule type" value="Genomic_DNA"/>
</dbReference>
<feature type="transmembrane region" description="Helical" evidence="2">
    <location>
        <begin position="182"/>
        <end position="205"/>
    </location>
</feature>
<feature type="domain" description="TPM" evidence="3">
    <location>
        <begin position="59"/>
        <end position="171"/>
    </location>
</feature>
<dbReference type="Pfam" id="PF04536">
    <property type="entry name" value="TPM_phosphatase"/>
    <property type="match status" value="1"/>
</dbReference>
<evidence type="ECO:0000256" key="2">
    <source>
        <dbReference type="SAM" id="Phobius"/>
    </source>
</evidence>
<evidence type="ECO:0000313" key="4">
    <source>
        <dbReference type="EMBL" id="NYS94275.1"/>
    </source>
</evidence>
<keyword evidence="2" id="KW-0812">Transmembrane</keyword>
<keyword evidence="2" id="KW-1133">Transmembrane helix</keyword>
<evidence type="ECO:0000256" key="1">
    <source>
        <dbReference type="SAM" id="MobiDB-lite"/>
    </source>
</evidence>
<organism evidence="4 5">
    <name type="scientific">Sanguibacter inulinus</name>
    <dbReference type="NCBI Taxonomy" id="60922"/>
    <lineage>
        <taxon>Bacteria</taxon>
        <taxon>Bacillati</taxon>
        <taxon>Actinomycetota</taxon>
        <taxon>Actinomycetes</taxon>
        <taxon>Micrococcales</taxon>
        <taxon>Sanguibacteraceae</taxon>
        <taxon>Sanguibacter</taxon>
    </lineage>
</organism>
<evidence type="ECO:0000259" key="3">
    <source>
        <dbReference type="Pfam" id="PF04536"/>
    </source>
</evidence>
<feature type="region of interest" description="Disordered" evidence="1">
    <location>
        <begin position="655"/>
        <end position="685"/>
    </location>
</feature>
<gene>
    <name evidence="4" type="ORF">HZZ10_12190</name>
</gene>
<proteinExistence type="predicted"/>
<sequence length="685" mass="69585">MDLARAYPTVRHPAAPMTHLARPALEIRAALAALLAVLALVLLAPSARADEPLNLPTDVTDTAGVLDEGAVRSALDALRDDTDQQLFVAYVPTFDGADGPAWAEETFALSGMGTNDVLLAVAVDDRRYALYVGPGNPLTDDQLDAVEVAVEDRLAQDDWTGGAVAAADTLRSELTGGSGPSAFTVLLVGGLVVIALIALVAWAAARRRRSAGNPAEGGLSTLPTDELERRASTALVAVDDDLKTAEQELGFAQAQFGPEATASYEAALAAAKGAVTRAFTLRQQLDDSTPETEPQKRVMLAEIIGLCDQVTESLDAEGAQLTELRNLQATVPEVLAETRERITTARARVEPARGALASLAVTYPASALTSVSANPDQAVRLLDAAADSVTAGEAAVTGGDRATAVGHSRAASQAVGQALVLLDAVDSAGADLASAGPRLDAALTSIASDLADADRLGAGDPAVSAAADRARSVVAQAQAARSGGDPLAAIRDVTEAEAALDTALAPRREADEQRARAAALLAETLGRVRSQITAVSDFITTRKGAVGPEARTRLSEATRLFDEARALAPSDPVTALDTIRRCEQLVQSAQQLAQADVQSWENRQGPGSGGSNVGGMILGGILIDSILRGGSGSRGGYGGGGGFGGGGFGGGFGGGGRSRGGGFGGGGGRSGGSRGGGGRSRGGRF</sequence>
<dbReference type="Gene3D" id="3.10.310.50">
    <property type="match status" value="1"/>
</dbReference>
<keyword evidence="2" id="KW-0472">Membrane</keyword>